<dbReference type="Proteomes" id="UP000290796">
    <property type="component" value="Segment"/>
</dbReference>
<name>A0A411B0Z8_9CAUD</name>
<proteinExistence type="predicted"/>
<accession>A0A411B0Z8</accession>
<evidence type="ECO:0000313" key="1">
    <source>
        <dbReference type="EMBL" id="QAX94025.1"/>
    </source>
</evidence>
<evidence type="ECO:0000313" key="2">
    <source>
        <dbReference type="Proteomes" id="UP000290796"/>
    </source>
</evidence>
<reference evidence="1 2" key="1">
    <citation type="submission" date="2019-01" db="EMBL/GenBank/DDBJ databases">
        <authorList>
            <person name="Russe A."/>
            <person name="Sprabary S.L."/>
            <person name="Nayek S."/>
            <person name="Klug H.M."/>
            <person name="Layton S.R."/>
            <person name="Kim T."/>
            <person name="Hughes L.E."/>
            <person name="Garlena R.A."/>
            <person name="Russell D.A."/>
            <person name="Pope W.H."/>
            <person name="Jacobs-Sera D."/>
            <person name="Hatfull G.F."/>
        </authorList>
    </citation>
    <scope>NUCLEOTIDE SEQUENCE [LARGE SCALE GENOMIC DNA]</scope>
</reference>
<sequence>MDLIITPGNAPAPGDVRQAGEGDRLLIERPMRERPEWCRYVDAVRHAVGRGADVQWVRRAS</sequence>
<gene>
    <name evidence="1" type="primary">30</name>
    <name evidence="1" type="ORF">SEA_EURATIS_30</name>
</gene>
<organism evidence="1 2">
    <name type="scientific">Streptomyces phage Euratis</name>
    <dbReference type="NCBI Taxonomy" id="2510569"/>
    <lineage>
        <taxon>Viruses</taxon>
        <taxon>Duplodnaviria</taxon>
        <taxon>Heunggongvirae</taxon>
        <taxon>Uroviricota</taxon>
        <taxon>Caudoviricetes</taxon>
        <taxon>Colingsworthviridae</taxon>
        <taxon>Vashvirus</taxon>
        <taxon>Vashvirus euratis</taxon>
    </lineage>
</organism>
<keyword evidence="2" id="KW-1185">Reference proteome</keyword>
<protein>
    <submittedName>
        <fullName evidence="1">Uncharacterized protein</fullName>
    </submittedName>
</protein>
<dbReference type="EMBL" id="MK450426">
    <property type="protein sequence ID" value="QAX94025.1"/>
    <property type="molecule type" value="Genomic_DNA"/>
</dbReference>